<protein>
    <recommendedName>
        <fullName evidence="3">mannose-6-phosphate isomerase</fullName>
        <ecNumber evidence="3">5.3.1.8</ecNumber>
    </recommendedName>
    <alternativeName>
        <fullName evidence="7">Phosphohexomutase</fullName>
    </alternativeName>
    <alternativeName>
        <fullName evidence="8">Phosphomannose isomerase</fullName>
    </alternativeName>
</protein>
<dbReference type="Gene3D" id="1.10.441.10">
    <property type="entry name" value="Phosphomannose Isomerase, domain 2"/>
    <property type="match status" value="1"/>
</dbReference>
<evidence type="ECO:0000256" key="1">
    <source>
        <dbReference type="ARBA" id="ARBA00000757"/>
    </source>
</evidence>
<dbReference type="PANTHER" id="PTHR10309:SF0">
    <property type="entry name" value="MANNOSE-6-PHOSPHATE ISOMERASE"/>
    <property type="match status" value="1"/>
</dbReference>
<evidence type="ECO:0000256" key="9">
    <source>
        <dbReference type="PIRSR" id="PIRSR001480-1"/>
    </source>
</evidence>
<dbReference type="Pfam" id="PF20511">
    <property type="entry name" value="PMI_typeI_cat"/>
    <property type="match status" value="1"/>
</dbReference>
<dbReference type="Pfam" id="PF21621">
    <property type="entry name" value="MPI_cupin_dom"/>
    <property type="match status" value="1"/>
</dbReference>
<dbReference type="InterPro" id="IPR011051">
    <property type="entry name" value="RmlC_Cupin_sf"/>
</dbReference>
<comment type="caution">
    <text evidence="13">The sequence shown here is derived from an EMBL/GenBank/DDBJ whole genome shotgun (WGS) entry which is preliminary data.</text>
</comment>
<dbReference type="InterPro" id="IPR018050">
    <property type="entry name" value="Pmannose_isomerase-type1_CS"/>
</dbReference>
<gene>
    <name evidence="13" type="ORF">FHX68_1692</name>
</gene>
<dbReference type="PIRSF" id="PIRSF001480">
    <property type="entry name" value="Mannose-6-phosphate_isomerase"/>
    <property type="match status" value="1"/>
</dbReference>
<evidence type="ECO:0000256" key="5">
    <source>
        <dbReference type="ARBA" id="ARBA00022833"/>
    </source>
</evidence>
<dbReference type="GO" id="GO:0004476">
    <property type="term" value="F:mannose-6-phosphate isomerase activity"/>
    <property type="evidence" value="ECO:0007669"/>
    <property type="project" value="UniProtKB-EC"/>
</dbReference>
<dbReference type="EMBL" id="VFPS01000002">
    <property type="protein sequence ID" value="TQM98970.1"/>
    <property type="molecule type" value="Genomic_DNA"/>
</dbReference>
<feature type="domain" description="Mannose-6-phosphate isomerase cupin" evidence="12">
    <location>
        <begin position="311"/>
        <end position="384"/>
    </location>
</feature>
<dbReference type="EC" id="5.3.1.8" evidence="3"/>
<dbReference type="InterPro" id="IPR046457">
    <property type="entry name" value="PMI_typeI_cat"/>
</dbReference>
<reference evidence="13 14" key="1">
    <citation type="submission" date="2019-06" db="EMBL/GenBank/DDBJ databases">
        <title>Sequencing the genomes of 1000 actinobacteria strains.</title>
        <authorList>
            <person name="Klenk H.-P."/>
        </authorList>
    </citation>
    <scope>NUCLEOTIDE SEQUENCE [LARGE SCALE GENOMIC DNA]</scope>
    <source>
        <strain evidence="13 14">DSM 20427</strain>
    </source>
</reference>
<evidence type="ECO:0000256" key="7">
    <source>
        <dbReference type="ARBA" id="ARBA00029741"/>
    </source>
</evidence>
<evidence type="ECO:0000256" key="4">
    <source>
        <dbReference type="ARBA" id="ARBA00022723"/>
    </source>
</evidence>
<comment type="similarity">
    <text evidence="2">Belongs to the mannose-6-phosphate isomerase type 1 family.</text>
</comment>
<dbReference type="RefSeq" id="WP_141380225.1">
    <property type="nucleotide sequence ID" value="NZ_BJNA01000017.1"/>
</dbReference>
<evidence type="ECO:0000256" key="2">
    <source>
        <dbReference type="ARBA" id="ARBA00010772"/>
    </source>
</evidence>
<comment type="cofactor">
    <cofactor evidence="10">
        <name>Zn(2+)</name>
        <dbReference type="ChEBI" id="CHEBI:29105"/>
    </cofactor>
    <text evidence="10">Binds 1 zinc ion per subunit.</text>
</comment>
<evidence type="ECO:0000313" key="14">
    <source>
        <dbReference type="Proteomes" id="UP000319804"/>
    </source>
</evidence>
<evidence type="ECO:0000256" key="6">
    <source>
        <dbReference type="ARBA" id="ARBA00023235"/>
    </source>
</evidence>
<evidence type="ECO:0000313" key="13">
    <source>
        <dbReference type="EMBL" id="TQM98970.1"/>
    </source>
</evidence>
<sequence>MLIPISNTPRDYSWGSTDLIARLQGREPTGSPEAEIWYGDHPGDPSDVVGAGGGTLDAALSAAGEPRLPFLLKLLAAGSSLSIQAHPTRAQAREGFAREEAAGIPRDAADRLYRDDNHKPEVIVALSDEFRALVGIRDLAATRRLIAALGDGPALTRLDALLAGDDPERAVRGALEWALTEATPADVDELTGDLARATDAEFAPEIEALRTAASDFPGDRGLFVALLMNLVVLHRGEALFAPAGVLHAYQSGLGVELMAASDNVLRGGLTPKHVDVPELLRVLDPTVGPAPLVAPRAVSSRAGETGAAAEFAPPVPDFALTRVELAGDPVAVQLRGAAIVLATAGEVSVEDGDERVALAPGDAVYVGGGVREVVLAGAGEAFVAQPGALVEA</sequence>
<feature type="binding site" evidence="10">
    <location>
        <position position="84"/>
    </location>
    <ligand>
        <name>Zn(2+)</name>
        <dbReference type="ChEBI" id="CHEBI:29105"/>
    </ligand>
</feature>
<keyword evidence="4 10" id="KW-0479">Metal-binding</keyword>
<dbReference type="Gene3D" id="2.60.120.10">
    <property type="entry name" value="Jelly Rolls"/>
    <property type="match status" value="2"/>
</dbReference>
<dbReference type="Proteomes" id="UP000319804">
    <property type="component" value="Unassembled WGS sequence"/>
</dbReference>
<proteinExistence type="inferred from homology"/>
<dbReference type="GO" id="GO:0005975">
    <property type="term" value="P:carbohydrate metabolic process"/>
    <property type="evidence" value="ECO:0007669"/>
    <property type="project" value="InterPro"/>
</dbReference>
<dbReference type="PANTHER" id="PTHR10309">
    <property type="entry name" value="MANNOSE-6-PHOSPHATE ISOMERASE"/>
    <property type="match status" value="1"/>
</dbReference>
<dbReference type="InterPro" id="IPR001250">
    <property type="entry name" value="Man6P_Isoase-1"/>
</dbReference>
<dbReference type="GO" id="GO:0009298">
    <property type="term" value="P:GDP-mannose biosynthetic process"/>
    <property type="evidence" value="ECO:0007669"/>
    <property type="project" value="InterPro"/>
</dbReference>
<feature type="binding site" evidence="10">
    <location>
        <position position="86"/>
    </location>
    <ligand>
        <name>Zn(2+)</name>
        <dbReference type="ChEBI" id="CHEBI:29105"/>
    </ligand>
</feature>
<evidence type="ECO:0000256" key="8">
    <source>
        <dbReference type="ARBA" id="ARBA00030762"/>
    </source>
</evidence>
<accession>A0A4Y3ULD3</accession>
<feature type="binding site" evidence="10">
    <location>
        <position position="247"/>
    </location>
    <ligand>
        <name>Zn(2+)</name>
        <dbReference type="ChEBI" id="CHEBI:29105"/>
    </ligand>
</feature>
<dbReference type="InterPro" id="IPR014710">
    <property type="entry name" value="RmlC-like_jellyroll"/>
</dbReference>
<evidence type="ECO:0000259" key="12">
    <source>
        <dbReference type="Pfam" id="PF21621"/>
    </source>
</evidence>
<evidence type="ECO:0000256" key="3">
    <source>
        <dbReference type="ARBA" id="ARBA00011956"/>
    </source>
</evidence>
<dbReference type="InterPro" id="IPR049071">
    <property type="entry name" value="MPI_cupin_dom"/>
</dbReference>
<feature type="active site" evidence="9">
    <location>
        <position position="266"/>
    </location>
</feature>
<comment type="catalytic activity">
    <reaction evidence="1">
        <text>D-mannose 6-phosphate = D-fructose 6-phosphate</text>
        <dbReference type="Rhea" id="RHEA:12356"/>
        <dbReference type="ChEBI" id="CHEBI:58735"/>
        <dbReference type="ChEBI" id="CHEBI:61527"/>
        <dbReference type="EC" id="5.3.1.8"/>
    </reaction>
</comment>
<dbReference type="PROSITE" id="PS00965">
    <property type="entry name" value="PMI_I_1"/>
    <property type="match status" value="1"/>
</dbReference>
<dbReference type="AlphaFoldDB" id="A0A4Y3ULD3"/>
<keyword evidence="14" id="KW-1185">Reference proteome</keyword>
<name>A0A4Y3ULD3_9MICO</name>
<dbReference type="GO" id="GO:0008270">
    <property type="term" value="F:zinc ion binding"/>
    <property type="evidence" value="ECO:0007669"/>
    <property type="project" value="InterPro"/>
</dbReference>
<keyword evidence="6 13" id="KW-0413">Isomerase</keyword>
<organism evidence="13 14">
    <name type="scientific">Microbacterium lacticum</name>
    <dbReference type="NCBI Taxonomy" id="33885"/>
    <lineage>
        <taxon>Bacteria</taxon>
        <taxon>Bacillati</taxon>
        <taxon>Actinomycetota</taxon>
        <taxon>Actinomycetes</taxon>
        <taxon>Micrococcales</taxon>
        <taxon>Microbacteriaceae</taxon>
        <taxon>Microbacterium</taxon>
    </lineage>
</organism>
<dbReference type="CDD" id="cd07011">
    <property type="entry name" value="cupin_PMI_type_I_N"/>
    <property type="match status" value="1"/>
</dbReference>
<evidence type="ECO:0000256" key="10">
    <source>
        <dbReference type="PIRSR" id="PIRSR001480-2"/>
    </source>
</evidence>
<dbReference type="NCBIfam" id="TIGR00218">
    <property type="entry name" value="manA"/>
    <property type="match status" value="1"/>
</dbReference>
<dbReference type="GO" id="GO:0005829">
    <property type="term" value="C:cytosol"/>
    <property type="evidence" value="ECO:0007669"/>
    <property type="project" value="TreeGrafter"/>
</dbReference>
<evidence type="ECO:0000259" key="11">
    <source>
        <dbReference type="Pfam" id="PF20511"/>
    </source>
</evidence>
<feature type="binding site" evidence="10">
    <location>
        <position position="121"/>
    </location>
    <ligand>
        <name>Zn(2+)</name>
        <dbReference type="ChEBI" id="CHEBI:29105"/>
    </ligand>
</feature>
<dbReference type="InterPro" id="IPR016305">
    <property type="entry name" value="Mannose-6-P_Isomerase"/>
</dbReference>
<feature type="domain" description="Phosphomannose isomerase type I catalytic" evidence="11">
    <location>
        <begin position="3"/>
        <end position="137"/>
    </location>
</feature>
<dbReference type="SUPFAM" id="SSF51182">
    <property type="entry name" value="RmlC-like cupins"/>
    <property type="match status" value="1"/>
</dbReference>
<dbReference type="OrthoDB" id="9792649at2"/>
<keyword evidence="5 10" id="KW-0862">Zinc</keyword>
<dbReference type="PRINTS" id="PR00714">
    <property type="entry name" value="MAN6PISMRASE"/>
</dbReference>